<keyword evidence="1" id="KW-0812">Transmembrane</keyword>
<dbReference type="EMBL" id="AFZE01000002">
    <property type="protein sequence ID" value="EHL16551.1"/>
    <property type="molecule type" value="Genomic_DNA"/>
</dbReference>
<accession>G9WY47</accession>
<organism evidence="2 3">
    <name type="scientific">Peptoanaerobacter stomatis</name>
    <dbReference type="NCBI Taxonomy" id="796937"/>
    <lineage>
        <taxon>Bacteria</taxon>
        <taxon>Bacillati</taxon>
        <taxon>Bacillota</taxon>
        <taxon>Clostridia</taxon>
        <taxon>Peptostreptococcales</taxon>
        <taxon>Filifactoraceae</taxon>
        <taxon>Peptoanaerobacter</taxon>
    </lineage>
</organism>
<keyword evidence="1" id="KW-1133">Transmembrane helix</keyword>
<dbReference type="HOGENOM" id="CLU_3082963_0_0_9"/>
<evidence type="ECO:0000313" key="3">
    <source>
        <dbReference type="Proteomes" id="UP000006437"/>
    </source>
</evidence>
<reference evidence="2 3" key="1">
    <citation type="submission" date="2011-08" db="EMBL/GenBank/DDBJ databases">
        <title>The Genome Sequence of Eubacteriaceae bacterium ACC19a.</title>
        <authorList>
            <consortium name="The Broad Institute Genome Sequencing Platform"/>
            <person name="Earl A."/>
            <person name="Ward D."/>
            <person name="Feldgarden M."/>
            <person name="Gevers D."/>
            <person name="Sizova M."/>
            <person name="Hazen A."/>
            <person name="Epstein S."/>
            <person name="Young S.K."/>
            <person name="Zeng Q."/>
            <person name="Gargeya S."/>
            <person name="Fitzgerald M."/>
            <person name="Haas B."/>
            <person name="Abouelleil A."/>
            <person name="Alvarado L."/>
            <person name="Arachchi H.M."/>
            <person name="Berlin A."/>
            <person name="Brown A."/>
            <person name="Chapman S.B."/>
            <person name="Chen Z."/>
            <person name="Dunbar C."/>
            <person name="Freedman E."/>
            <person name="Gearin G."/>
            <person name="Gellesch M."/>
            <person name="Goldberg J."/>
            <person name="Griggs A."/>
            <person name="Gujja S."/>
            <person name="Heiman D."/>
            <person name="Howarth C."/>
            <person name="Larson L."/>
            <person name="Lui A."/>
            <person name="MacDonald P.J.P."/>
            <person name="Montmayeur A."/>
            <person name="Murphy C."/>
            <person name="Neiman D."/>
            <person name="Pearson M."/>
            <person name="Priest M."/>
            <person name="Roberts A."/>
            <person name="Saif S."/>
            <person name="Shea T."/>
            <person name="Shenoy N."/>
            <person name="Sisk P."/>
            <person name="Stolte C."/>
            <person name="Sykes S."/>
            <person name="Wortman J."/>
            <person name="Nusbaum C."/>
            <person name="Birren B."/>
        </authorList>
    </citation>
    <scope>NUCLEOTIDE SEQUENCE [LARGE SCALE GENOMIC DNA]</scope>
    <source>
        <strain evidence="2 3">ACC19a</strain>
    </source>
</reference>
<protein>
    <submittedName>
        <fullName evidence="2">Uncharacterized protein</fullName>
    </submittedName>
</protein>
<sequence length="52" mass="6214">MDKFLNYLSETDEFMQMDRAISERNTPILLNGISTESIPFFWIIYIVLIKKK</sequence>
<evidence type="ECO:0000313" key="2">
    <source>
        <dbReference type="EMBL" id="EHL16551.1"/>
    </source>
</evidence>
<comment type="caution">
    <text evidence="2">The sequence shown here is derived from an EMBL/GenBank/DDBJ whole genome shotgun (WGS) entry which is preliminary data.</text>
</comment>
<gene>
    <name evidence="2" type="ORF">HMPREF9629_01098</name>
</gene>
<evidence type="ECO:0000256" key="1">
    <source>
        <dbReference type="SAM" id="Phobius"/>
    </source>
</evidence>
<feature type="transmembrane region" description="Helical" evidence="1">
    <location>
        <begin position="28"/>
        <end position="48"/>
    </location>
</feature>
<name>G9WY47_9FIRM</name>
<dbReference type="AlphaFoldDB" id="G9WY47"/>
<dbReference type="BioCyc" id="EBAC796937-HMP:GMGH-1100-MONOMER"/>
<dbReference type="RefSeq" id="WP_009525333.1">
    <property type="nucleotide sequence ID" value="NZ_JH414551.1"/>
</dbReference>
<dbReference type="Proteomes" id="UP000006437">
    <property type="component" value="Unassembled WGS sequence"/>
</dbReference>
<keyword evidence="1" id="KW-0472">Membrane</keyword>
<proteinExistence type="predicted"/>